<name>A0A2H1G5N0_ZYMTR</name>
<dbReference type="Proteomes" id="UP000245764">
    <property type="component" value="Chromosome 3"/>
</dbReference>
<dbReference type="InterPro" id="IPR054722">
    <property type="entry name" value="PolX-like_BBD"/>
</dbReference>
<evidence type="ECO:0000256" key="1">
    <source>
        <dbReference type="SAM" id="MobiDB-lite"/>
    </source>
</evidence>
<organism evidence="3 4">
    <name type="scientific">Zymoseptoria tritici ST99CH_1E4</name>
    <dbReference type="NCBI Taxonomy" id="1276532"/>
    <lineage>
        <taxon>Eukaryota</taxon>
        <taxon>Fungi</taxon>
        <taxon>Dikarya</taxon>
        <taxon>Ascomycota</taxon>
        <taxon>Pezizomycotina</taxon>
        <taxon>Dothideomycetes</taxon>
        <taxon>Dothideomycetidae</taxon>
        <taxon>Mycosphaerellales</taxon>
        <taxon>Mycosphaerellaceae</taxon>
        <taxon>Zymoseptoria</taxon>
    </lineage>
</organism>
<sequence length="352" mass="39554">MRTADSKENLPKLDDVIAGLLDEQRAQSLIDSANFIRPKGRQNGNGNRPSTKPNTNDKDSSKKCSYCGSTWHNADKCRYLHPEQRPADWTPKFGCNKSGCKLKEHKKKLPLWTLKKELIAHTTTNEEFSFSASATEHITKRTVELLHMTENSDTWYVDSGSLLHFTNDFNSMTDVTTVDIMVNFGKGALRATALGSIKLRLYGNSQVNTVKFTDVLFVEGLRANLLSTEKLKKKGLFYRNNNDTLFTKDIVVADVVTKVGIPQLVLEQQQANASSHASSHVRYPLKETVQVWHDRFGHFPEGKVDLIKNGTEGMVIKGSKELGVCHDCRKLDAKRIKSRVQSNSSNKPPLTY</sequence>
<gene>
    <name evidence="3" type="ORF">ZT1E4_G4246</name>
</gene>
<dbReference type="AlphaFoldDB" id="A0A2H1G5N0"/>
<evidence type="ECO:0000313" key="3">
    <source>
        <dbReference type="EMBL" id="SMR48854.1"/>
    </source>
</evidence>
<reference evidence="4" key="1">
    <citation type="submission" date="2017-05" db="EMBL/GenBank/DDBJ databases">
        <authorList>
            <person name="Song R."/>
            <person name="Chenine A.L."/>
            <person name="Ruprecht R.M."/>
        </authorList>
    </citation>
    <scope>NUCLEOTIDE SEQUENCE [LARGE SCALE GENOMIC DNA]</scope>
</reference>
<feature type="region of interest" description="Disordered" evidence="1">
    <location>
        <begin position="35"/>
        <end position="62"/>
    </location>
</feature>
<protein>
    <recommendedName>
        <fullName evidence="2">Retrovirus-related Pol polyprotein from transposon TNT 1-94-like beta-barrel domain-containing protein</fullName>
    </recommendedName>
</protein>
<evidence type="ECO:0000313" key="4">
    <source>
        <dbReference type="Proteomes" id="UP000245764"/>
    </source>
</evidence>
<accession>A0A2H1G5N0</accession>
<dbReference type="Pfam" id="PF22936">
    <property type="entry name" value="Pol_BBD"/>
    <property type="match status" value="1"/>
</dbReference>
<feature type="compositionally biased region" description="Polar residues" evidence="1">
    <location>
        <begin position="42"/>
        <end position="54"/>
    </location>
</feature>
<evidence type="ECO:0000259" key="2">
    <source>
        <dbReference type="Pfam" id="PF22936"/>
    </source>
</evidence>
<dbReference type="EMBL" id="LT854255">
    <property type="protein sequence ID" value="SMR48854.1"/>
    <property type="molecule type" value="Genomic_DNA"/>
</dbReference>
<proteinExistence type="predicted"/>
<feature type="domain" description="Retrovirus-related Pol polyprotein from transposon TNT 1-94-like beta-barrel" evidence="2">
    <location>
        <begin position="155"/>
        <end position="235"/>
    </location>
</feature>